<proteinExistence type="inferred from homology"/>
<dbReference type="SMART" id="SM01175">
    <property type="entry name" value="DUF4206"/>
    <property type="match status" value="1"/>
</dbReference>
<reference evidence="7 8" key="1">
    <citation type="submission" date="2019-08" db="EMBL/GenBank/DDBJ databases">
        <authorList>
            <person name="Alioto T."/>
            <person name="Alioto T."/>
            <person name="Gomez Garrido J."/>
        </authorList>
    </citation>
    <scope>NUCLEOTIDE SEQUENCE [LARGE SCALE GENOMIC DNA]</scope>
</reference>
<dbReference type="InterPro" id="IPR051366">
    <property type="entry name" value="DEF8"/>
</dbReference>
<keyword evidence="7" id="KW-0418">Kinase</keyword>
<dbReference type="InterPro" id="IPR046349">
    <property type="entry name" value="C1-like_sf"/>
</dbReference>
<dbReference type="SMART" id="SM00249">
    <property type="entry name" value="PHD"/>
    <property type="match status" value="2"/>
</dbReference>
<dbReference type="Pfam" id="PF00130">
    <property type="entry name" value="C1_1"/>
    <property type="match status" value="1"/>
</dbReference>
<dbReference type="InterPro" id="IPR025258">
    <property type="entry name" value="RH_dom"/>
</dbReference>
<dbReference type="InterPro" id="IPR002219">
    <property type="entry name" value="PKC_DAG/PE"/>
</dbReference>
<evidence type="ECO:0000256" key="5">
    <source>
        <dbReference type="ARBA" id="ARBA00029450"/>
    </source>
</evidence>
<gene>
    <name evidence="7" type="ORF">CINCED_3A009314</name>
</gene>
<dbReference type="InterPro" id="IPR001965">
    <property type="entry name" value="Znf_PHD"/>
</dbReference>
<name>A0A5E4NR84_9HEMI</name>
<evidence type="ECO:0000256" key="4">
    <source>
        <dbReference type="ARBA" id="ARBA00022833"/>
    </source>
</evidence>
<evidence type="ECO:0000313" key="7">
    <source>
        <dbReference type="EMBL" id="VVC45034.1"/>
    </source>
</evidence>
<evidence type="ECO:0000256" key="3">
    <source>
        <dbReference type="ARBA" id="ARBA00022771"/>
    </source>
</evidence>
<dbReference type="EMBL" id="CABPRJ010002393">
    <property type="protein sequence ID" value="VVC45034.1"/>
    <property type="molecule type" value="Genomic_DNA"/>
</dbReference>
<keyword evidence="3" id="KW-0863">Zinc-finger</keyword>
<feature type="domain" description="Phorbol-ester/DAG-type" evidence="6">
    <location>
        <begin position="112"/>
        <end position="165"/>
    </location>
</feature>
<sequence length="428" mass="50411">MSSLPNDILFTSEMDDSVISLSSSDSASSASSTPMSDNFLTIINEDDLNENILEQEIEKCNKMIITTKEYSQERLRLVRRLVELRLKFTMVTERKVLESDDLINTNTQVVYGHHLSLIWKSDWLTTNFCDVCAKSIWKNMHQFYKCIDCGYYCHVFCMENIKRICTAIRASEHSMILTICPYSGLLTQDYKCAECQSYVRIRNIKVSPEDTLSLEARLCDYDGKFYCPLHHWNKTAVIPARVVCNWQFDKQYVSQASFQLLEYKYKSKVYDLEKHNPKLFMYLESLSQIKNIKNNVFKMKKYLVLCKVWNAQLKNISSRCHEFLYDSNLYSMKDLIEIKSGIFLEDLLRVVQICEKHIRVECEICKNRGYICEICKQDKIIFPFDEDVYSCDKCHNVYHNNCCNERNFCPKCKRIENRSKIQEYSTTI</sequence>
<dbReference type="Proteomes" id="UP000325440">
    <property type="component" value="Unassembled WGS sequence"/>
</dbReference>
<keyword evidence="1" id="KW-0479">Metal-binding</keyword>
<keyword evidence="8" id="KW-1185">Reference proteome</keyword>
<accession>A0A5E4NR84</accession>
<keyword evidence="2" id="KW-0677">Repeat</keyword>
<organism evidence="7 8">
    <name type="scientific">Cinara cedri</name>
    <dbReference type="NCBI Taxonomy" id="506608"/>
    <lineage>
        <taxon>Eukaryota</taxon>
        <taxon>Metazoa</taxon>
        <taxon>Ecdysozoa</taxon>
        <taxon>Arthropoda</taxon>
        <taxon>Hexapoda</taxon>
        <taxon>Insecta</taxon>
        <taxon>Pterygota</taxon>
        <taxon>Neoptera</taxon>
        <taxon>Paraneoptera</taxon>
        <taxon>Hemiptera</taxon>
        <taxon>Sternorrhyncha</taxon>
        <taxon>Aphidomorpha</taxon>
        <taxon>Aphidoidea</taxon>
        <taxon>Aphididae</taxon>
        <taxon>Lachninae</taxon>
        <taxon>Cinara</taxon>
    </lineage>
</organism>
<dbReference type="GO" id="GO:0016301">
    <property type="term" value="F:kinase activity"/>
    <property type="evidence" value="ECO:0007669"/>
    <property type="project" value="UniProtKB-KW"/>
</dbReference>
<dbReference type="SMART" id="SM00109">
    <property type="entry name" value="C1"/>
    <property type="match status" value="1"/>
</dbReference>
<evidence type="ECO:0000256" key="2">
    <source>
        <dbReference type="ARBA" id="ARBA00022737"/>
    </source>
</evidence>
<dbReference type="AlphaFoldDB" id="A0A5E4NR84"/>
<dbReference type="CDD" id="cd20819">
    <property type="entry name" value="C1_DEF8"/>
    <property type="match status" value="1"/>
</dbReference>
<evidence type="ECO:0000313" key="8">
    <source>
        <dbReference type="Proteomes" id="UP000325440"/>
    </source>
</evidence>
<protein>
    <submittedName>
        <fullName evidence="7">Zinc-RING and/or ribbon,Zinc finger, PHD-type,Zinc finger, RING/FYVE/PHD-type,Protein kinase C</fullName>
    </submittedName>
</protein>
<comment type="similarity">
    <text evidence="5">Belongs to the DEF8 family.</text>
</comment>
<dbReference type="GO" id="GO:0008270">
    <property type="term" value="F:zinc ion binding"/>
    <property type="evidence" value="ECO:0007669"/>
    <property type="project" value="UniProtKB-KW"/>
</dbReference>
<dbReference type="Gene3D" id="3.30.60.20">
    <property type="match status" value="1"/>
</dbReference>
<keyword evidence="7" id="KW-0808">Transferase</keyword>
<dbReference type="Pfam" id="PF13901">
    <property type="entry name" value="RH_dom"/>
    <property type="match status" value="1"/>
</dbReference>
<evidence type="ECO:0000259" key="6">
    <source>
        <dbReference type="PROSITE" id="PS50081"/>
    </source>
</evidence>
<keyword evidence="4" id="KW-0862">Zinc</keyword>
<dbReference type="OrthoDB" id="1918044at2759"/>
<dbReference type="PROSITE" id="PS50081">
    <property type="entry name" value="ZF_DAG_PE_2"/>
    <property type="match status" value="1"/>
</dbReference>
<dbReference type="InterPro" id="IPR047983">
    <property type="entry name" value="DEF8_C1"/>
</dbReference>
<dbReference type="PANTHER" id="PTHR12326:SF3">
    <property type="entry name" value="DIFFERENTIALLY EXPRESSED IN FDCP 8 HOMOLOG"/>
    <property type="match status" value="1"/>
</dbReference>
<dbReference type="PANTHER" id="PTHR12326">
    <property type="entry name" value="PLECKSTRIN HOMOLOGY DOMAIN CONTAINING PROTEIN"/>
    <property type="match status" value="1"/>
</dbReference>
<dbReference type="SUPFAM" id="SSF57889">
    <property type="entry name" value="Cysteine-rich domain"/>
    <property type="match status" value="1"/>
</dbReference>
<evidence type="ECO:0000256" key="1">
    <source>
        <dbReference type="ARBA" id="ARBA00022723"/>
    </source>
</evidence>